<evidence type="ECO:0000259" key="9">
    <source>
        <dbReference type="PROSITE" id="PS50262"/>
    </source>
</evidence>
<evidence type="ECO:0000256" key="2">
    <source>
        <dbReference type="ARBA" id="ARBA00022692"/>
    </source>
</evidence>
<dbReference type="GO" id="GO:0004930">
    <property type="term" value="F:G protein-coupled receptor activity"/>
    <property type="evidence" value="ECO:0007669"/>
    <property type="project" value="UniProtKB-KW"/>
</dbReference>
<feature type="transmembrane region" description="Helical" evidence="8">
    <location>
        <begin position="245"/>
        <end position="266"/>
    </location>
</feature>
<keyword evidence="6" id="KW-0675">Receptor</keyword>
<evidence type="ECO:0000256" key="3">
    <source>
        <dbReference type="ARBA" id="ARBA00022989"/>
    </source>
</evidence>
<gene>
    <name evidence="10" type="ORF">KXQ929_LOCUS36201</name>
</gene>
<evidence type="ECO:0000256" key="5">
    <source>
        <dbReference type="ARBA" id="ARBA00023136"/>
    </source>
</evidence>
<sequence>MDFAHILALIRIILFGSTVLISFVYSIPILFVRRFHNRVNILTLNICLASLICSIYFTVYFIMFDYYIQYLFTEQTCLFILFIQSFVSCGIPWSIVTLSISRFCTVIYHTKAFFKTKIFMALCFACQWTAGCLMSLPFQLYTKPYCDMPRWLTIYTIIILIIIPGLITLVINLCIFKHVHSSSGRVQPKDNLSTVTIIINQKRKLNRRDLSLLRHTIIMFSMFVIGWTPIYVLTAIDYSGTVPPFIYTILQILIDVSLLASLFDLFSYNHELRKYVKDKLFPCF</sequence>
<evidence type="ECO:0000256" key="8">
    <source>
        <dbReference type="SAM" id="Phobius"/>
    </source>
</evidence>
<evidence type="ECO:0000256" key="7">
    <source>
        <dbReference type="ARBA" id="ARBA00023224"/>
    </source>
</evidence>
<organism evidence="10 11">
    <name type="scientific">Adineta steineri</name>
    <dbReference type="NCBI Taxonomy" id="433720"/>
    <lineage>
        <taxon>Eukaryota</taxon>
        <taxon>Metazoa</taxon>
        <taxon>Spiralia</taxon>
        <taxon>Gnathifera</taxon>
        <taxon>Rotifera</taxon>
        <taxon>Eurotatoria</taxon>
        <taxon>Bdelloidea</taxon>
        <taxon>Adinetida</taxon>
        <taxon>Adinetidae</taxon>
        <taxon>Adineta</taxon>
    </lineage>
</organism>
<feature type="transmembrane region" description="Helical" evidence="8">
    <location>
        <begin position="78"/>
        <end position="98"/>
    </location>
</feature>
<proteinExistence type="predicted"/>
<dbReference type="InterPro" id="IPR050125">
    <property type="entry name" value="GPCR_opsins"/>
</dbReference>
<dbReference type="EMBL" id="CAJOBB010005528">
    <property type="protein sequence ID" value="CAF4131407.1"/>
    <property type="molecule type" value="Genomic_DNA"/>
</dbReference>
<feature type="transmembrane region" description="Helical" evidence="8">
    <location>
        <begin position="118"/>
        <end position="140"/>
    </location>
</feature>
<dbReference type="PROSITE" id="PS50262">
    <property type="entry name" value="G_PROTEIN_RECEP_F1_2"/>
    <property type="match status" value="1"/>
</dbReference>
<dbReference type="CDD" id="cd00637">
    <property type="entry name" value="7tm_classA_rhodopsin-like"/>
    <property type="match status" value="1"/>
</dbReference>
<dbReference type="InterPro" id="IPR000276">
    <property type="entry name" value="GPCR_Rhodpsn"/>
</dbReference>
<evidence type="ECO:0000256" key="6">
    <source>
        <dbReference type="ARBA" id="ARBA00023170"/>
    </source>
</evidence>
<keyword evidence="7" id="KW-0807">Transducer</keyword>
<accession>A0A819WZF5</accession>
<dbReference type="AlphaFoldDB" id="A0A819WZF5"/>
<dbReference type="SUPFAM" id="SSF81321">
    <property type="entry name" value="Family A G protein-coupled receptor-like"/>
    <property type="match status" value="1"/>
</dbReference>
<dbReference type="Pfam" id="PF00001">
    <property type="entry name" value="7tm_1"/>
    <property type="match status" value="1"/>
</dbReference>
<comment type="caution">
    <text evidence="10">The sequence shown here is derived from an EMBL/GenBank/DDBJ whole genome shotgun (WGS) entry which is preliminary data.</text>
</comment>
<keyword evidence="5 8" id="KW-0472">Membrane</keyword>
<dbReference type="Proteomes" id="UP000663868">
    <property type="component" value="Unassembled WGS sequence"/>
</dbReference>
<keyword evidence="3 8" id="KW-1133">Transmembrane helix</keyword>
<feature type="transmembrane region" description="Helical" evidence="8">
    <location>
        <begin position="152"/>
        <end position="175"/>
    </location>
</feature>
<feature type="transmembrane region" description="Helical" evidence="8">
    <location>
        <begin position="6"/>
        <end position="32"/>
    </location>
</feature>
<evidence type="ECO:0000256" key="1">
    <source>
        <dbReference type="ARBA" id="ARBA00004141"/>
    </source>
</evidence>
<feature type="transmembrane region" description="Helical" evidence="8">
    <location>
        <begin position="39"/>
        <end position="63"/>
    </location>
</feature>
<dbReference type="Gene3D" id="1.20.1070.10">
    <property type="entry name" value="Rhodopsin 7-helix transmembrane proteins"/>
    <property type="match status" value="1"/>
</dbReference>
<evidence type="ECO:0000256" key="4">
    <source>
        <dbReference type="ARBA" id="ARBA00023040"/>
    </source>
</evidence>
<feature type="domain" description="G-protein coupled receptors family 1 profile" evidence="9">
    <location>
        <begin position="16"/>
        <end position="268"/>
    </location>
</feature>
<dbReference type="InterPro" id="IPR017452">
    <property type="entry name" value="GPCR_Rhodpsn_7TM"/>
</dbReference>
<comment type="subcellular location">
    <subcellularLocation>
        <location evidence="1">Membrane</location>
        <topology evidence="1">Multi-pass membrane protein</topology>
    </subcellularLocation>
</comment>
<evidence type="ECO:0000313" key="10">
    <source>
        <dbReference type="EMBL" id="CAF4131407.1"/>
    </source>
</evidence>
<keyword evidence="4" id="KW-0297">G-protein coupled receptor</keyword>
<feature type="transmembrane region" description="Helical" evidence="8">
    <location>
        <begin position="212"/>
        <end position="233"/>
    </location>
</feature>
<name>A0A819WZF5_9BILA</name>
<dbReference type="GO" id="GO:0016020">
    <property type="term" value="C:membrane"/>
    <property type="evidence" value="ECO:0007669"/>
    <property type="project" value="UniProtKB-SubCell"/>
</dbReference>
<protein>
    <recommendedName>
        <fullName evidence="9">G-protein coupled receptors family 1 profile domain-containing protein</fullName>
    </recommendedName>
</protein>
<evidence type="ECO:0000313" key="11">
    <source>
        <dbReference type="Proteomes" id="UP000663868"/>
    </source>
</evidence>
<dbReference type="PANTHER" id="PTHR24240">
    <property type="entry name" value="OPSIN"/>
    <property type="match status" value="1"/>
</dbReference>
<keyword evidence="2 8" id="KW-0812">Transmembrane</keyword>
<reference evidence="10" key="1">
    <citation type="submission" date="2021-02" db="EMBL/GenBank/DDBJ databases">
        <authorList>
            <person name="Nowell W R."/>
        </authorList>
    </citation>
    <scope>NUCLEOTIDE SEQUENCE</scope>
</reference>